<evidence type="ECO:0000256" key="4">
    <source>
        <dbReference type="ARBA" id="ARBA00022946"/>
    </source>
</evidence>
<dbReference type="Gene3D" id="3.30.300.90">
    <property type="entry name" value="BolA-like"/>
    <property type="match status" value="1"/>
</dbReference>
<dbReference type="Pfam" id="PF01722">
    <property type="entry name" value="BolA"/>
    <property type="match status" value="1"/>
</dbReference>
<accession>A0A022PPY3</accession>
<dbReference type="SUPFAM" id="SSF82657">
    <property type="entry name" value="BolA-like"/>
    <property type="match status" value="1"/>
</dbReference>
<dbReference type="OMA" id="MTRVEIH"/>
<evidence type="ECO:0000313" key="6">
    <source>
        <dbReference type="EMBL" id="EYU17801.1"/>
    </source>
</evidence>
<keyword evidence="3" id="KW-0934">Plastid</keyword>
<protein>
    <submittedName>
        <fullName evidence="6">Uncharacterized protein</fullName>
    </submittedName>
</protein>
<evidence type="ECO:0000313" key="7">
    <source>
        <dbReference type="Proteomes" id="UP000030748"/>
    </source>
</evidence>
<dbReference type="GO" id="GO:0009507">
    <property type="term" value="C:chloroplast"/>
    <property type="evidence" value="ECO:0000318"/>
    <property type="project" value="GO_Central"/>
</dbReference>
<dbReference type="OrthoDB" id="411584at2759"/>
<evidence type="ECO:0000256" key="3">
    <source>
        <dbReference type="ARBA" id="ARBA00022640"/>
    </source>
</evidence>
<sequence>MASRALLSRATRIKTKLEAALQAAVLEVEDVSYQHAGHAAVREMDGGANETHFNVRIVSSKFEGQNLVKRHRMVYELLSDELQSGLHALSITAKTPKEAGVDLNTDK</sequence>
<evidence type="ECO:0000256" key="5">
    <source>
        <dbReference type="RuleBase" id="RU003860"/>
    </source>
</evidence>
<dbReference type="FunFam" id="3.30.300.90:FF:000004">
    <property type="entry name" value="SufE-like protein, chloroplastic"/>
    <property type="match status" value="1"/>
</dbReference>
<comment type="subcellular location">
    <subcellularLocation>
        <location evidence="1">Plastid</location>
        <location evidence="1">Chloroplast</location>
    </subcellularLocation>
</comment>
<dbReference type="GO" id="GO:0016226">
    <property type="term" value="P:iron-sulfur cluster assembly"/>
    <property type="evidence" value="ECO:0000318"/>
    <property type="project" value="GO_Central"/>
</dbReference>
<dbReference type="EMBL" id="KI632363">
    <property type="protein sequence ID" value="EYU17801.1"/>
    <property type="molecule type" value="Genomic_DNA"/>
</dbReference>
<dbReference type="Proteomes" id="UP000030748">
    <property type="component" value="Unassembled WGS sequence"/>
</dbReference>
<proteinExistence type="inferred from homology"/>
<comment type="similarity">
    <text evidence="5">Belongs to the BolA/IbaG family.</text>
</comment>
<keyword evidence="7" id="KW-1185">Reference proteome</keyword>
<evidence type="ECO:0000256" key="2">
    <source>
        <dbReference type="ARBA" id="ARBA00022528"/>
    </source>
</evidence>
<dbReference type="KEGG" id="egt:105950520"/>
<dbReference type="PANTHER" id="PTHR46230:SF6">
    <property type="entry name" value="PROTEIN BOLA1, CHLOROPLASTIC"/>
    <property type="match status" value="1"/>
</dbReference>
<dbReference type="PIRSF" id="PIRSF003113">
    <property type="entry name" value="BolA"/>
    <property type="match status" value="1"/>
</dbReference>
<organism evidence="6 7">
    <name type="scientific">Erythranthe guttata</name>
    <name type="common">Yellow monkey flower</name>
    <name type="synonym">Mimulus guttatus</name>
    <dbReference type="NCBI Taxonomy" id="4155"/>
    <lineage>
        <taxon>Eukaryota</taxon>
        <taxon>Viridiplantae</taxon>
        <taxon>Streptophyta</taxon>
        <taxon>Embryophyta</taxon>
        <taxon>Tracheophyta</taxon>
        <taxon>Spermatophyta</taxon>
        <taxon>Magnoliopsida</taxon>
        <taxon>eudicotyledons</taxon>
        <taxon>Gunneridae</taxon>
        <taxon>Pentapetalae</taxon>
        <taxon>asterids</taxon>
        <taxon>lamiids</taxon>
        <taxon>Lamiales</taxon>
        <taxon>Phrymaceae</taxon>
        <taxon>Erythranthe</taxon>
    </lineage>
</organism>
<gene>
    <name evidence="6" type="ORF">MIMGU_mgv1a016782mg</name>
</gene>
<dbReference type="PANTHER" id="PTHR46230">
    <property type="match status" value="1"/>
</dbReference>
<dbReference type="eggNOG" id="KOG2313">
    <property type="taxonomic scope" value="Eukaryota"/>
</dbReference>
<evidence type="ECO:0000256" key="1">
    <source>
        <dbReference type="ARBA" id="ARBA00004229"/>
    </source>
</evidence>
<dbReference type="STRING" id="4155.A0A022PPY3"/>
<dbReference type="AlphaFoldDB" id="A0A022PPY3"/>
<reference evidence="6 7" key="1">
    <citation type="journal article" date="2013" name="Proc. Natl. Acad. Sci. U.S.A.">
        <title>Fine-scale variation in meiotic recombination in Mimulus inferred from population shotgun sequencing.</title>
        <authorList>
            <person name="Hellsten U."/>
            <person name="Wright K.M."/>
            <person name="Jenkins J."/>
            <person name="Shu S."/>
            <person name="Yuan Y."/>
            <person name="Wessler S.R."/>
            <person name="Schmutz J."/>
            <person name="Willis J.H."/>
            <person name="Rokhsar D.S."/>
        </authorList>
    </citation>
    <scope>NUCLEOTIDE SEQUENCE [LARGE SCALE GENOMIC DNA]</scope>
    <source>
        <strain evidence="7">cv. DUN x IM62</strain>
    </source>
</reference>
<keyword evidence="2" id="KW-0150">Chloroplast</keyword>
<keyword evidence="4" id="KW-0809">Transit peptide</keyword>
<dbReference type="InterPro" id="IPR002634">
    <property type="entry name" value="BolA"/>
</dbReference>
<name>A0A022PPY3_ERYGU</name>
<dbReference type="InterPro" id="IPR036065">
    <property type="entry name" value="BolA-like_sf"/>
</dbReference>